<comment type="caution">
    <text evidence="9">The sequence shown here is derived from an EMBL/GenBank/DDBJ whole genome shotgun (WGS) entry which is preliminary data.</text>
</comment>
<evidence type="ECO:0000259" key="8">
    <source>
        <dbReference type="PROSITE" id="PS51156"/>
    </source>
</evidence>
<keyword evidence="3" id="KW-0479">Metal-binding</keyword>
<keyword evidence="6" id="KW-0238">DNA-binding</keyword>
<dbReference type="PROSITE" id="PS51156">
    <property type="entry name" value="ELM2"/>
    <property type="match status" value="1"/>
</dbReference>
<evidence type="ECO:0000256" key="6">
    <source>
        <dbReference type="ARBA" id="ARBA00023125"/>
    </source>
</evidence>
<dbReference type="AlphaFoldDB" id="A0AA39LTW1"/>
<protein>
    <recommendedName>
        <fullName evidence="8">ELM2 domain-containing protein</fullName>
    </recommendedName>
</protein>
<keyword evidence="4" id="KW-0863">Zinc-finger</keyword>
<dbReference type="GO" id="GO:0003677">
    <property type="term" value="F:DNA binding"/>
    <property type="evidence" value="ECO:0007669"/>
    <property type="project" value="UniProtKB-KW"/>
</dbReference>
<dbReference type="GO" id="GO:0008270">
    <property type="term" value="F:zinc ion binding"/>
    <property type="evidence" value="ECO:0007669"/>
    <property type="project" value="UniProtKB-KW"/>
</dbReference>
<dbReference type="PANTHER" id="PTHR10865:SF28">
    <property type="entry name" value="ELM2 DOMAIN-CONTAINING PROTEIN"/>
    <property type="match status" value="1"/>
</dbReference>
<keyword evidence="10" id="KW-1185">Reference proteome</keyword>
<dbReference type="GO" id="GO:0042826">
    <property type="term" value="F:histone deacetylase binding"/>
    <property type="evidence" value="ECO:0007669"/>
    <property type="project" value="TreeGrafter"/>
</dbReference>
<evidence type="ECO:0000256" key="5">
    <source>
        <dbReference type="ARBA" id="ARBA00022833"/>
    </source>
</evidence>
<organism evidence="9 10">
    <name type="scientific">Steinernema hermaphroditum</name>
    <dbReference type="NCBI Taxonomy" id="289476"/>
    <lineage>
        <taxon>Eukaryota</taxon>
        <taxon>Metazoa</taxon>
        <taxon>Ecdysozoa</taxon>
        <taxon>Nematoda</taxon>
        <taxon>Chromadorea</taxon>
        <taxon>Rhabditida</taxon>
        <taxon>Tylenchina</taxon>
        <taxon>Panagrolaimomorpha</taxon>
        <taxon>Strongyloidoidea</taxon>
        <taxon>Steinernematidae</taxon>
        <taxon>Steinernema</taxon>
    </lineage>
</organism>
<evidence type="ECO:0000256" key="1">
    <source>
        <dbReference type="ARBA" id="ARBA00004123"/>
    </source>
</evidence>
<dbReference type="SUPFAM" id="SSF46689">
    <property type="entry name" value="Homeodomain-like"/>
    <property type="match status" value="1"/>
</dbReference>
<evidence type="ECO:0000256" key="7">
    <source>
        <dbReference type="ARBA" id="ARBA00023242"/>
    </source>
</evidence>
<dbReference type="InterPro" id="IPR000949">
    <property type="entry name" value="ELM2_dom"/>
</dbReference>
<dbReference type="Proteomes" id="UP001175271">
    <property type="component" value="Unassembled WGS sequence"/>
</dbReference>
<keyword evidence="5" id="KW-0862">Zinc</keyword>
<evidence type="ECO:0000256" key="2">
    <source>
        <dbReference type="ARBA" id="ARBA00022491"/>
    </source>
</evidence>
<dbReference type="GO" id="GO:0003714">
    <property type="term" value="F:transcription corepressor activity"/>
    <property type="evidence" value="ECO:0007669"/>
    <property type="project" value="TreeGrafter"/>
</dbReference>
<dbReference type="EMBL" id="JAUCMV010000003">
    <property type="protein sequence ID" value="KAK0409160.1"/>
    <property type="molecule type" value="Genomic_DNA"/>
</dbReference>
<dbReference type="FunFam" id="1.10.10.60:FF:000012">
    <property type="entry name" value="Metastasis-associated 1 family, member 3"/>
    <property type="match status" value="1"/>
</dbReference>
<keyword evidence="7" id="KW-0539">Nucleus</keyword>
<accession>A0AA39LTW1</accession>
<feature type="domain" description="ELM2" evidence="8">
    <location>
        <begin position="49"/>
        <end position="132"/>
    </location>
</feature>
<evidence type="ECO:0000313" key="9">
    <source>
        <dbReference type="EMBL" id="KAK0409160.1"/>
    </source>
</evidence>
<dbReference type="InterPro" id="IPR040138">
    <property type="entry name" value="MIER/MTA"/>
</dbReference>
<dbReference type="PANTHER" id="PTHR10865">
    <property type="entry name" value="METASTASIS-ASSOCIATED PROTEIN AND MESODERM INDUCTION EARLY RESPONSE PROTEIN"/>
    <property type="match status" value="1"/>
</dbReference>
<dbReference type="GO" id="GO:0005654">
    <property type="term" value="C:nucleoplasm"/>
    <property type="evidence" value="ECO:0007669"/>
    <property type="project" value="TreeGrafter"/>
</dbReference>
<dbReference type="Pfam" id="PF01448">
    <property type="entry name" value="ELM2"/>
    <property type="match status" value="1"/>
</dbReference>
<name>A0AA39LTW1_9BILA</name>
<sequence>MGRRSPRLIARAGEEQHCFCADRTFKNYRELANPPRIPTPKRTILEIEYRGRIGDTYQADIPDLLVAEPCIDNNREDALWIPQKSGDPVKDLSRQLSLEGTTEHSNEEALLFSLYIANYSVERARTLFSSGDQVNAPDRTITLPRKPFKQKEWLAFKRGLKMYGKDFRKIQRRYLRDRTVGDLVEVYYDLKQCHYKEISKKQ</sequence>
<gene>
    <name evidence="9" type="ORF">QR680_004376</name>
</gene>
<keyword evidence="2" id="KW-0678">Repressor</keyword>
<reference evidence="9" key="1">
    <citation type="submission" date="2023-06" db="EMBL/GenBank/DDBJ databases">
        <title>Genomic analysis of the entomopathogenic nematode Steinernema hermaphroditum.</title>
        <authorList>
            <person name="Schwarz E.M."/>
            <person name="Heppert J.K."/>
            <person name="Baniya A."/>
            <person name="Schwartz H.T."/>
            <person name="Tan C.-H."/>
            <person name="Antoshechkin I."/>
            <person name="Sternberg P.W."/>
            <person name="Goodrich-Blair H."/>
            <person name="Dillman A.R."/>
        </authorList>
    </citation>
    <scope>NUCLEOTIDE SEQUENCE</scope>
    <source>
        <strain evidence="9">PS9179</strain>
        <tissue evidence="9">Whole animal</tissue>
    </source>
</reference>
<evidence type="ECO:0000256" key="4">
    <source>
        <dbReference type="ARBA" id="ARBA00022771"/>
    </source>
</evidence>
<dbReference type="GO" id="GO:0000122">
    <property type="term" value="P:negative regulation of transcription by RNA polymerase II"/>
    <property type="evidence" value="ECO:0007669"/>
    <property type="project" value="TreeGrafter"/>
</dbReference>
<proteinExistence type="predicted"/>
<evidence type="ECO:0000313" key="10">
    <source>
        <dbReference type="Proteomes" id="UP001175271"/>
    </source>
</evidence>
<dbReference type="InterPro" id="IPR009057">
    <property type="entry name" value="Homeodomain-like_sf"/>
</dbReference>
<comment type="subcellular location">
    <subcellularLocation>
        <location evidence="1">Nucleus</location>
    </subcellularLocation>
</comment>
<dbReference type="Gene3D" id="1.10.10.60">
    <property type="entry name" value="Homeodomain-like"/>
    <property type="match status" value="1"/>
</dbReference>
<evidence type="ECO:0000256" key="3">
    <source>
        <dbReference type="ARBA" id="ARBA00022723"/>
    </source>
</evidence>